<dbReference type="AlphaFoldDB" id="K1U7H1"/>
<evidence type="ECO:0000313" key="1">
    <source>
        <dbReference type="EMBL" id="EKC78163.1"/>
    </source>
</evidence>
<feature type="non-terminal residue" evidence="1">
    <location>
        <position position="151"/>
    </location>
</feature>
<sequence length="151" mass="17576">MKNRLIQFLPVLLIAFVSFATLGIVQAQNRNPCADTPEAERLLSELTTACSEQSSEKIEKFIEKWEQESRTATIYDTNDKLTTTVYQLLDYLMEKYYFNNKELSPDKQGRIVNGNLVFPGEVPVYILSDEEYLDCFRPEDLSSHRWFSQMD</sequence>
<proteinExistence type="predicted"/>
<organism evidence="1">
    <name type="scientific">human gut metagenome</name>
    <dbReference type="NCBI Taxonomy" id="408170"/>
    <lineage>
        <taxon>unclassified sequences</taxon>
        <taxon>metagenomes</taxon>
        <taxon>organismal metagenomes</taxon>
    </lineage>
</organism>
<dbReference type="EMBL" id="AJWY01002512">
    <property type="protein sequence ID" value="EKC78163.1"/>
    <property type="molecule type" value="Genomic_DNA"/>
</dbReference>
<name>K1U7H1_9ZZZZ</name>
<gene>
    <name evidence="1" type="ORF">LEA_03793</name>
</gene>
<comment type="caution">
    <text evidence="1">The sequence shown here is derived from an EMBL/GenBank/DDBJ whole genome shotgun (WGS) entry which is preliminary data.</text>
</comment>
<reference evidence="1" key="1">
    <citation type="journal article" date="2013" name="Environ. Microbiol.">
        <title>Microbiota from the distal guts of lean and obese adolescents exhibit partial functional redundancy besides clear differences in community structure.</title>
        <authorList>
            <person name="Ferrer M."/>
            <person name="Ruiz A."/>
            <person name="Lanza F."/>
            <person name="Haange S.B."/>
            <person name="Oberbach A."/>
            <person name="Till H."/>
            <person name="Bargiela R."/>
            <person name="Campoy C."/>
            <person name="Segura M.T."/>
            <person name="Richter M."/>
            <person name="von Bergen M."/>
            <person name="Seifert J."/>
            <person name="Suarez A."/>
        </authorList>
    </citation>
    <scope>NUCLEOTIDE SEQUENCE</scope>
</reference>
<protein>
    <submittedName>
        <fullName evidence="1">Uncharacterized protein</fullName>
    </submittedName>
</protein>
<accession>K1U7H1</accession>